<gene>
    <name evidence="2" type="ORF">AO501_10905</name>
</gene>
<evidence type="ECO:0000313" key="2">
    <source>
        <dbReference type="EMBL" id="KQH76982.1"/>
    </source>
</evidence>
<organism evidence="2 3">
    <name type="scientific">Mycobacterium gordonae</name>
    <dbReference type="NCBI Taxonomy" id="1778"/>
    <lineage>
        <taxon>Bacteria</taxon>
        <taxon>Bacillati</taxon>
        <taxon>Actinomycetota</taxon>
        <taxon>Actinomycetes</taxon>
        <taxon>Mycobacteriales</taxon>
        <taxon>Mycobacteriaceae</taxon>
        <taxon>Mycobacterium</taxon>
    </lineage>
</organism>
<dbReference type="PANTHER" id="PTHR40057">
    <property type="entry name" value="SLR1162 PROTEIN"/>
    <property type="match status" value="1"/>
</dbReference>
<dbReference type="RefSeq" id="WP_055580024.1">
    <property type="nucleotide sequence ID" value="NZ_LKTM01000339.1"/>
</dbReference>
<keyword evidence="1" id="KW-1133">Transmembrane helix</keyword>
<keyword evidence="1" id="KW-0472">Membrane</keyword>
<dbReference type="Gene3D" id="3.30.70.100">
    <property type="match status" value="1"/>
</dbReference>
<dbReference type="InterPro" id="IPR011008">
    <property type="entry name" value="Dimeric_a/b-barrel"/>
</dbReference>
<dbReference type="Proteomes" id="UP000051677">
    <property type="component" value="Unassembled WGS sequence"/>
</dbReference>
<feature type="transmembrane region" description="Helical" evidence="1">
    <location>
        <begin position="211"/>
        <end position="230"/>
    </location>
</feature>
<reference evidence="2 3" key="1">
    <citation type="submission" date="2015-10" db="EMBL/GenBank/DDBJ databases">
        <title>Mycobacterium gordonae draft genome assembly.</title>
        <authorList>
            <person name="Ustinova V."/>
            <person name="Smirnova T."/>
            <person name="Blagodatskikh K."/>
            <person name="Varlamov D."/>
            <person name="Larionova E."/>
            <person name="Chernousova L."/>
        </authorList>
    </citation>
    <scope>NUCLEOTIDE SEQUENCE [LARGE SCALE GENOMIC DNA]</scope>
    <source>
        <strain evidence="2 3">CTRI 14-8773</strain>
    </source>
</reference>
<keyword evidence="1" id="KW-0812">Transmembrane</keyword>
<dbReference type="PANTHER" id="PTHR40057:SF1">
    <property type="entry name" value="SLR1162 PROTEIN"/>
    <property type="match status" value="1"/>
</dbReference>
<evidence type="ECO:0000256" key="1">
    <source>
        <dbReference type="SAM" id="Phobius"/>
    </source>
</evidence>
<dbReference type="AlphaFoldDB" id="A0A0Q2QYL2"/>
<feature type="transmembrane region" description="Helical" evidence="1">
    <location>
        <begin position="242"/>
        <end position="264"/>
    </location>
</feature>
<dbReference type="InterPro" id="IPR038762">
    <property type="entry name" value="ABM_predict"/>
</dbReference>
<accession>A0A0Q2QYL2</accession>
<sequence>MTVGAAAISIFHPPRDPDRFGGWLEEYLAVARQAPGYAAARQSVPAGEQLDWAVEVSFDDAETLDTWLDSAQRRALLAEGAAQGFGRCASDTLLTAGDLPPGNVGVFLHPVAPGKDAEFVVAQRDLALVTATFPGYEGTALFPADRSGQWMSVLRFRTAARLADWIRSAERQEVLPRLREELTHDFAELPRSAPFGSTVRVADGQTRITPGWKSAMLVVLCLYPTVILLSKSLSPALSRVGIGPAAAIFIGNVISVALLQWVLVPAASRPFRRWLDPIDGASTRTSLAGSAVVLAGYAVLLLVFSRVG</sequence>
<dbReference type="SUPFAM" id="SSF54909">
    <property type="entry name" value="Dimeric alpha+beta barrel"/>
    <property type="match status" value="2"/>
</dbReference>
<dbReference type="EMBL" id="LKTM01000339">
    <property type="protein sequence ID" value="KQH76982.1"/>
    <property type="molecule type" value="Genomic_DNA"/>
</dbReference>
<comment type="caution">
    <text evidence="2">The sequence shown here is derived from an EMBL/GenBank/DDBJ whole genome shotgun (WGS) entry which is preliminary data.</text>
</comment>
<name>A0A0Q2QYL2_MYCGO</name>
<feature type="transmembrane region" description="Helical" evidence="1">
    <location>
        <begin position="284"/>
        <end position="304"/>
    </location>
</feature>
<evidence type="ECO:0008006" key="4">
    <source>
        <dbReference type="Google" id="ProtNLM"/>
    </source>
</evidence>
<evidence type="ECO:0000313" key="3">
    <source>
        <dbReference type="Proteomes" id="UP000051677"/>
    </source>
</evidence>
<proteinExistence type="predicted"/>
<dbReference type="OrthoDB" id="1494254at2"/>
<dbReference type="STRING" id="1778.A9W97_09050"/>
<protein>
    <recommendedName>
        <fullName evidence="4">Antibiotic biosynthesis monooxygenase</fullName>
    </recommendedName>
</protein>